<sequence length="1913" mass="226136">MDDPIKIIWKYKNKARRVQYHTYIFTGPVSSEILKILNKISDLPLYNTWIDLTKSEIATLEKKYGSKWYYKFFNSYHISNTINIVKETNSQKKELQDKFGKDWFDSNININDIIDKKILYSYETLFKDEQTRKTVKKGRTIASGEEDTDIDYRTLTKEDLTKIFETRSKIKRGDTSELTSTDSGLTSMDSESNVQVGGQNDMADDNTEGDDTEADAEDQNPFEQEISSNEISEDEELDMAEIEEMYKEVDVNPDDNVNQTSSLIKKALNDDKLFEKKISQLVPFDTSRDTTIYDENLRNVYKKFYITIYYIFKDDTVKTVKDKICASIKNNTIFEKNSYIIPSRQYLWGQYFYQGKIEKIMIGQKWVRRNEILNIDVEPNNNLHNYEELRGNLKTLRDNIRRYGNKIRREDDDTNILFDYENYYSNNEIFMIDIYNDLGKDYKPNAEIQKNLLDVYLKLYYPKIKIDDLKYILDYLNGDTKVESDKISTVYETISNDLIMETEIMYMVEESKLDPGYKKVFRENYITQSVIHVNLRIIGSTNNKIDLYRIFNEFNPTPEYPFIQYQTADGQIVFKYNENEISNYLKVKENSDVLSKWFENAPYGISFKVKIKERNVDKFMAINLNENGRIEYKTQWKEEDMATIEDIKKTYEYVKSLIRRLNDDNNKVKFDLPDNSEFKYAFINTIQKFELPDKYVVNHNDLSEFSRYFYPFVALVIEPRKRQAKVQKGNDKSKFGTYLRYKRVSKYENQARIEQRIMYFMRNYEYQEQLLSNEISKQFNITEDRAREEIEKVKSRYPNIKKSRKVLKKLENIPKYKPPGIGIDIQGKQREKYKIRISGARDKPQLDRIITFMNILIFLYIETYLLKNPDRQILKEKLKKLNNIAKRRNKVDEIVNYSKEIKSVKQMAQMDKRRIGFKPEKGQNQWTRACQNSGNDKKRRPQQYTSLNMDDLFKKGYVFNKKTGEYERKVNFKKHGKNKEILLKTIKLQEYDEEGNGTGNEIYYACSPNENGDHMYVGFLTRSTNPFGQCMPCCFKKDPSISKNKEKRDFHLKCLGQIKKKDEDIKITQKIAGDKLYILQDTNKIQEGRFGFLPKYLDFFFNVSLDKQKKIKHHYLVKSETGYFFKYGTRQDEYQFLNSIAANLDMSVNEIKNKIIASLTNDKDDLIFTSLNNGDIKTQFGTIDKYVDFIKYHGYLDYEIIQEILSVPGVIVDGGLNIVIFQKKITTVKKTFEKEKIKEDFFLMCQNTENIYNITDPKRKTVFMLKENKNYYPIVMVHKSSEESKTINIIKLFSYAENQNNIVHHIKPFYEKNCFGSLLDDIIHRKSSLTAKMTSHILNIVGDKNFLVKYQFVDVRNKCKYLITNSNLIIPVRASGSLYNISIIKNIDKYINTFDNTLNSLNTIYGRVKKNHYLPIKPIGVYFDERQGQKIRIVAIMIKTRDIVPVVQIEKDISEIEKLGLLYENKPLFDKIDKEIAKGKDNYILDNRILSVNEDKYFSESYELFRMELSEFLNNPVNITIKERVEAIMNDNNMTKKQKSHKFKLIIYKLIDNELYNIYKNMENESDSQKGGAKDKTYKFIHVISKIPDVSNYQIANDREICLINKDKEQCSANKHCHWTQDECHMGLTKDMIINFTNRVSEELAQGEMRAFEILKIGNYFVSDIVDYSKFKERPGQKIIRSSNNTIKKVLNELFGKDNIPKIGRRKSTKQIEINYQQMNIDNPLRDMKEYYSQQVIENNLSIFRAYSNAFYWIKHPYYDIENRNLGYYSSLQTDLATYFRSVIIDWLNDSKNYKLINQELVEYMEVKKNSKNIVSEYIIRMANDVNTLTNCIVELYVLNKIQKTPIVVYNDDNQVTYIFDDGLIYNLKSGNKNLPKKSDQYLTTKKFSVINLRFSFITHVSIPDEIEVLFFK</sequence>
<reference evidence="3" key="1">
    <citation type="journal article" date="2017" name="Science">
        <title>Giant viruses with an expanded complement of translation system components.</title>
        <authorList>
            <person name="Schulz F."/>
            <person name="Yutin N."/>
            <person name="Ivanova N.N."/>
            <person name="Ortega D.R."/>
            <person name="Lee T.K."/>
            <person name="Vierheilig J."/>
            <person name="Daims H."/>
            <person name="Horn M."/>
            <person name="Wagner M."/>
            <person name="Jensen G.J."/>
            <person name="Kyrpides N.C."/>
            <person name="Koonin E.V."/>
            <person name="Woyke T."/>
        </authorList>
    </citation>
    <scope>NUCLEOTIDE SEQUENCE</scope>
    <source>
        <strain evidence="3">CTV1</strain>
    </source>
</reference>
<evidence type="ECO:0000256" key="1">
    <source>
        <dbReference type="SAM" id="Coils"/>
    </source>
</evidence>
<feature type="region of interest" description="Disordered" evidence="2">
    <location>
        <begin position="173"/>
        <end position="234"/>
    </location>
</feature>
<feature type="compositionally biased region" description="Acidic residues" evidence="2">
    <location>
        <begin position="202"/>
        <end position="220"/>
    </location>
</feature>
<feature type="coiled-coil region" evidence="1">
    <location>
        <begin position="386"/>
        <end position="413"/>
    </location>
</feature>
<evidence type="ECO:0000313" key="3">
    <source>
        <dbReference type="EMBL" id="ARF09274.1"/>
    </source>
</evidence>
<keyword evidence="1" id="KW-0175">Coiled coil</keyword>
<accession>A0A1V0SC74</accession>
<protein>
    <submittedName>
        <fullName evidence="3">Early transcription factor VETF large subunit</fullName>
    </submittedName>
</protein>
<name>A0A1V0SC74_9VIRU</name>
<feature type="compositionally biased region" description="Polar residues" evidence="2">
    <location>
        <begin position="176"/>
        <end position="198"/>
    </location>
</feature>
<dbReference type="EMBL" id="KY684084">
    <property type="protein sequence ID" value="ARF09274.1"/>
    <property type="molecule type" value="Genomic_DNA"/>
</dbReference>
<evidence type="ECO:0000256" key="2">
    <source>
        <dbReference type="SAM" id="MobiDB-lite"/>
    </source>
</evidence>
<organism evidence="3">
    <name type="scientific">Catovirus CTV1</name>
    <dbReference type="NCBI Taxonomy" id="1977631"/>
    <lineage>
        <taxon>Viruses</taxon>
        <taxon>Varidnaviria</taxon>
        <taxon>Bamfordvirae</taxon>
        <taxon>Nucleocytoviricota</taxon>
        <taxon>Megaviricetes</taxon>
        <taxon>Imitervirales</taxon>
        <taxon>Mimiviridae</taxon>
        <taxon>Klosneuvirinae</taxon>
        <taxon>Catovirus</taxon>
    </lineage>
</organism>
<gene>
    <name evidence="3" type="ORF">Catovirus_2_223</name>
</gene>
<proteinExistence type="predicted"/>